<dbReference type="NCBIfam" id="TIGR00696">
    <property type="entry name" value="wecG_tagA_cpsF"/>
    <property type="match status" value="1"/>
</dbReference>
<proteinExistence type="predicted"/>
<evidence type="ECO:0000313" key="3">
    <source>
        <dbReference type="EMBL" id="HGW29461.1"/>
    </source>
</evidence>
<reference evidence="3" key="1">
    <citation type="journal article" date="2020" name="mSystems">
        <title>Genome- and Community-Level Interaction Insights into Carbon Utilization and Element Cycling Functions of Hydrothermarchaeota in Hydrothermal Sediment.</title>
        <authorList>
            <person name="Zhou Z."/>
            <person name="Liu Y."/>
            <person name="Xu W."/>
            <person name="Pan J."/>
            <person name="Luo Z.H."/>
            <person name="Li M."/>
        </authorList>
    </citation>
    <scope>NUCLEOTIDE SEQUENCE [LARGE SCALE GENOMIC DNA]</scope>
    <source>
        <strain evidence="3">SpSt-417</strain>
    </source>
</reference>
<protein>
    <submittedName>
        <fullName evidence="3">WecB/TagA/CpsF family glycosyltransferase</fullName>
    </submittedName>
</protein>
<evidence type="ECO:0000256" key="2">
    <source>
        <dbReference type="ARBA" id="ARBA00022679"/>
    </source>
</evidence>
<organism evidence="3">
    <name type="scientific">candidate division WWE3 bacterium</name>
    <dbReference type="NCBI Taxonomy" id="2053526"/>
    <lineage>
        <taxon>Bacteria</taxon>
        <taxon>Katanobacteria</taxon>
    </lineage>
</organism>
<dbReference type="GO" id="GO:0016758">
    <property type="term" value="F:hexosyltransferase activity"/>
    <property type="evidence" value="ECO:0007669"/>
    <property type="project" value="TreeGrafter"/>
</dbReference>
<dbReference type="AlphaFoldDB" id="A0A7C4Y2F6"/>
<sequence>MTNNWRKKEILGVSVDFGLNKSAFLGLVKKAVDDKLGAYVCTVNPEFIMSAQSDIEFRTALNESYLNVPDGSGVLMADKYLSLVEKYDSDSILSGFLTKSTAGLKIGLGSLFNKNTLDPKISGSDIIYDICDLAQKSSYTVLFLGGWKKDVLGRPLSKSPNIAKQAAAVLMQKLPNLKVVFASSEIDSSLDQDEKSLNLIKQAMEEKNLSHIDIVFAAFGHRKQELWLRRNLQKIPASFGIGVGGAFDFVSGHVKRAPIFMTMLHLEWLYRLIRNPWRVKRILTAFPIFPLRVFIQSIKGR</sequence>
<dbReference type="PANTHER" id="PTHR34136">
    <property type="match status" value="1"/>
</dbReference>
<name>A0A7C4Y2F6_UNCKA</name>
<dbReference type="InterPro" id="IPR004629">
    <property type="entry name" value="WecG_TagA_CpsF"/>
</dbReference>
<dbReference type="PANTHER" id="PTHR34136:SF1">
    <property type="entry name" value="UDP-N-ACETYL-D-MANNOSAMINURONIC ACID TRANSFERASE"/>
    <property type="match status" value="1"/>
</dbReference>
<dbReference type="Pfam" id="PF03808">
    <property type="entry name" value="Glyco_tran_WecG"/>
    <property type="match status" value="1"/>
</dbReference>
<dbReference type="EMBL" id="DSRT01000047">
    <property type="protein sequence ID" value="HGW29461.1"/>
    <property type="molecule type" value="Genomic_DNA"/>
</dbReference>
<evidence type="ECO:0000256" key="1">
    <source>
        <dbReference type="ARBA" id="ARBA00022676"/>
    </source>
</evidence>
<comment type="caution">
    <text evidence="3">The sequence shown here is derived from an EMBL/GenBank/DDBJ whole genome shotgun (WGS) entry which is preliminary data.</text>
</comment>
<gene>
    <name evidence="3" type="ORF">ENR63_00870</name>
</gene>
<dbReference type="CDD" id="cd06533">
    <property type="entry name" value="Glyco_transf_WecG_TagA"/>
    <property type="match status" value="1"/>
</dbReference>
<accession>A0A7C4Y2F6</accession>
<keyword evidence="2 3" id="KW-0808">Transferase</keyword>
<keyword evidence="1" id="KW-0328">Glycosyltransferase</keyword>